<dbReference type="Pfam" id="PF05199">
    <property type="entry name" value="GMC_oxred_C"/>
    <property type="match status" value="1"/>
</dbReference>
<dbReference type="AlphaFoldDB" id="A0A9P4TEQ2"/>
<sequence>MLSGIRPAAELEKYSNPFVLDAPAVGQNLFDHPAFFSFDKLKDAGKGYARPFAGTSKPEYGQGSAIDFTLFAEMSPMLSSERSHFQSLTCYDGRFAPPPLFPTIEEDNAHICFAAIHMLPLSRGTVSLRSADPKDDPVCDPNFFSTETDRFIMRRAVRENLKIVSTPPFADHVEGEVPPLGFPALTTQSSDDEIDARIRAMTMTVAHPMGTCALGQVLDEEFRVKGVQSLRVCDASIFPEPVAAMPSCLIYAMAEMAAEMVAGKDT</sequence>
<dbReference type="OrthoDB" id="269227at2759"/>
<dbReference type="GO" id="GO:0050660">
    <property type="term" value="F:flavin adenine dinucleotide binding"/>
    <property type="evidence" value="ECO:0007669"/>
    <property type="project" value="InterPro"/>
</dbReference>
<dbReference type="PANTHER" id="PTHR11552:SF123">
    <property type="entry name" value="GMC OXIDOREDUCTASE (AFU_ORTHOLOGUE AFUA_2G01770)-RELATED"/>
    <property type="match status" value="1"/>
</dbReference>
<dbReference type="Gene3D" id="3.50.50.60">
    <property type="entry name" value="FAD/NAD(P)-binding domain"/>
    <property type="match status" value="2"/>
</dbReference>
<reference evidence="3" key="1">
    <citation type="submission" date="2019-04" db="EMBL/GenBank/DDBJ databases">
        <title>Sequencing of skin fungus with MAO and IRED activity.</title>
        <authorList>
            <person name="Marsaioli A.J."/>
            <person name="Bonatto J.M.C."/>
            <person name="Reis Junior O."/>
        </authorList>
    </citation>
    <scope>NUCLEOTIDE SEQUENCE</scope>
    <source>
        <strain evidence="3">30M1</strain>
    </source>
</reference>
<keyword evidence="4" id="KW-1185">Reference proteome</keyword>
<dbReference type="Proteomes" id="UP000801428">
    <property type="component" value="Unassembled WGS sequence"/>
</dbReference>
<dbReference type="InterPro" id="IPR012132">
    <property type="entry name" value="GMC_OxRdtase"/>
</dbReference>
<evidence type="ECO:0000313" key="3">
    <source>
        <dbReference type="EMBL" id="KAF3002701.1"/>
    </source>
</evidence>
<protein>
    <recommendedName>
        <fullName evidence="2">Glucose-methanol-choline oxidoreductase C-terminal domain-containing protein</fullName>
    </recommendedName>
</protein>
<evidence type="ECO:0000259" key="2">
    <source>
        <dbReference type="Pfam" id="PF05199"/>
    </source>
</evidence>
<name>A0A9P4TEQ2_CURKU</name>
<gene>
    <name evidence="3" type="ORF">E8E13_010069</name>
</gene>
<dbReference type="PANTHER" id="PTHR11552">
    <property type="entry name" value="GLUCOSE-METHANOL-CHOLINE GMC OXIDOREDUCTASE"/>
    <property type="match status" value="1"/>
</dbReference>
<feature type="domain" description="Glucose-methanol-choline oxidoreductase C-terminal" evidence="2">
    <location>
        <begin position="120"/>
        <end position="254"/>
    </location>
</feature>
<dbReference type="Gene3D" id="3.30.560.10">
    <property type="entry name" value="Glucose Oxidase, domain 3"/>
    <property type="match status" value="1"/>
</dbReference>
<dbReference type="SUPFAM" id="SSF54373">
    <property type="entry name" value="FAD-linked reductases, C-terminal domain"/>
    <property type="match status" value="1"/>
</dbReference>
<organism evidence="3 4">
    <name type="scientific">Curvularia kusanoi</name>
    <name type="common">Cochliobolus kusanoi</name>
    <dbReference type="NCBI Taxonomy" id="90978"/>
    <lineage>
        <taxon>Eukaryota</taxon>
        <taxon>Fungi</taxon>
        <taxon>Dikarya</taxon>
        <taxon>Ascomycota</taxon>
        <taxon>Pezizomycotina</taxon>
        <taxon>Dothideomycetes</taxon>
        <taxon>Pleosporomycetidae</taxon>
        <taxon>Pleosporales</taxon>
        <taxon>Pleosporineae</taxon>
        <taxon>Pleosporaceae</taxon>
        <taxon>Curvularia</taxon>
    </lineage>
</organism>
<dbReference type="InterPro" id="IPR007867">
    <property type="entry name" value="GMC_OxRtase_C"/>
</dbReference>
<dbReference type="EMBL" id="SWKU01000011">
    <property type="protein sequence ID" value="KAF3002701.1"/>
    <property type="molecule type" value="Genomic_DNA"/>
</dbReference>
<comment type="caution">
    <text evidence="3">The sequence shown here is derived from an EMBL/GenBank/DDBJ whole genome shotgun (WGS) entry which is preliminary data.</text>
</comment>
<evidence type="ECO:0000313" key="4">
    <source>
        <dbReference type="Proteomes" id="UP000801428"/>
    </source>
</evidence>
<evidence type="ECO:0000256" key="1">
    <source>
        <dbReference type="ARBA" id="ARBA00010790"/>
    </source>
</evidence>
<comment type="similarity">
    <text evidence="1">Belongs to the GMC oxidoreductase family.</text>
</comment>
<dbReference type="GO" id="GO:0016614">
    <property type="term" value="F:oxidoreductase activity, acting on CH-OH group of donors"/>
    <property type="evidence" value="ECO:0007669"/>
    <property type="project" value="InterPro"/>
</dbReference>
<proteinExistence type="inferred from homology"/>
<dbReference type="SUPFAM" id="SSF51905">
    <property type="entry name" value="FAD/NAD(P)-binding domain"/>
    <property type="match status" value="1"/>
</dbReference>
<accession>A0A9P4TEQ2</accession>
<dbReference type="InterPro" id="IPR036188">
    <property type="entry name" value="FAD/NAD-bd_sf"/>
</dbReference>